<evidence type="ECO:0000313" key="2">
    <source>
        <dbReference type="Proteomes" id="UP000582016"/>
    </source>
</evidence>
<dbReference type="Proteomes" id="UP000582016">
    <property type="component" value="Unassembled WGS sequence"/>
</dbReference>
<comment type="caution">
    <text evidence="1">The sequence shown here is derived from an EMBL/GenBank/DDBJ whole genome shotgun (WGS) entry which is preliminary data.</text>
</comment>
<dbReference type="AlphaFoldDB" id="A0A8H5IEJ3"/>
<organism evidence="1 2">
    <name type="scientific">Fusarium phyllophilum</name>
    <dbReference type="NCBI Taxonomy" id="47803"/>
    <lineage>
        <taxon>Eukaryota</taxon>
        <taxon>Fungi</taxon>
        <taxon>Dikarya</taxon>
        <taxon>Ascomycota</taxon>
        <taxon>Pezizomycotina</taxon>
        <taxon>Sordariomycetes</taxon>
        <taxon>Hypocreomycetidae</taxon>
        <taxon>Hypocreales</taxon>
        <taxon>Nectriaceae</taxon>
        <taxon>Fusarium</taxon>
        <taxon>Fusarium fujikuroi species complex</taxon>
    </lineage>
</organism>
<keyword evidence="2" id="KW-1185">Reference proteome</keyword>
<gene>
    <name evidence="1" type="ORF">FPHYL_13218</name>
</gene>
<proteinExistence type="predicted"/>
<dbReference type="EMBL" id="JAAOAQ010000750">
    <property type="protein sequence ID" value="KAF5535361.1"/>
    <property type="molecule type" value="Genomic_DNA"/>
</dbReference>
<accession>A0A8H5IEJ3</accession>
<dbReference type="OrthoDB" id="5102725at2759"/>
<evidence type="ECO:0000313" key="1">
    <source>
        <dbReference type="EMBL" id="KAF5535361.1"/>
    </source>
</evidence>
<sequence>MTRYHHVPQRYTAIEELLSLLFDDLFPPWVFKGDGPSYFGDSFEAKIELMWEHNFVSSNEQSVLRDIAKALRRIESRHRENGGLSFERDGVWCWRELCTSISYICGGYITNPGDNLSDNPFNSCKHEFIRPRGWYPPDHLAFSRTWIIKDVRHKIDPSCFEDKTEADWVNMPLDAWNVILRGKLTALEWELTKGGCRYLEGPANLLTFEDSPTPAHVRVNSLSFVV</sequence>
<reference evidence="1 2" key="1">
    <citation type="submission" date="2020-05" db="EMBL/GenBank/DDBJ databases">
        <title>Identification and distribution of gene clusters putatively required for synthesis of sphingolipid metabolism inhibitors in phylogenetically diverse species of the filamentous fungus Fusarium.</title>
        <authorList>
            <person name="Kim H.-S."/>
            <person name="Busman M."/>
            <person name="Brown D.W."/>
            <person name="Divon H."/>
            <person name="Uhlig S."/>
            <person name="Proctor R.H."/>
        </authorList>
    </citation>
    <scope>NUCLEOTIDE SEQUENCE [LARGE SCALE GENOMIC DNA]</scope>
    <source>
        <strain evidence="1 2">NRRL 13617</strain>
    </source>
</reference>
<name>A0A8H5IEJ3_9HYPO</name>
<protein>
    <submittedName>
        <fullName evidence="1">Uncharacterized protein</fullName>
    </submittedName>
</protein>